<dbReference type="GeneID" id="94432791"/>
<sequence>MQKKASIPRGVQRNAPRLSPPATASGGSAVGGTGGNRRGSERFVPRVGAWEDRMKRGPPGMEKAYLASDGVSGVPSSSSLPPVTSTKRSSIWSIPLGIRRDARSQSNSSSPQGGAGGLGEKEGEENDDEEDGGERKSFENTERQGGGDGDGDGGLGGDGVGEDGDRSRGGGGDMMNKQSLTVAGSARRKPYFLQRSSNISEREIGHLLHEDSYGGGRRGGRGGGEEEDDEEGVVASRRSKDYRPSHTRRAGEEEQELEEEEDDEGGDDPPIQELANRTLSVRKGFSRALRILSTEVSSCRKNSKAMNIDMQLQHLLNIHSTHLREADESIQELDRKITVLFPLVNEAIDLAEKPRPKVEPSQEVKEAGRASQGVKAQSPKKTAPTSPEQKFTGQVRVKKPSVWAAKMKRRAR</sequence>
<feature type="compositionally biased region" description="Polar residues" evidence="1">
    <location>
        <begin position="379"/>
        <end position="392"/>
    </location>
</feature>
<proteinExistence type="predicted"/>
<protein>
    <submittedName>
        <fullName evidence="2">Uncharacterized protein</fullName>
    </submittedName>
</protein>
<name>A0A2C6K3D3_9APIC</name>
<feature type="compositionally biased region" description="Acidic residues" evidence="1">
    <location>
        <begin position="122"/>
        <end position="132"/>
    </location>
</feature>
<feature type="compositionally biased region" description="Gly residues" evidence="1">
    <location>
        <begin position="144"/>
        <end position="159"/>
    </location>
</feature>
<dbReference type="VEuPathDB" id="ToxoDB:CSUI_009464"/>
<feature type="region of interest" description="Disordered" evidence="1">
    <location>
        <begin position="1"/>
        <end position="272"/>
    </location>
</feature>
<gene>
    <name evidence="2" type="ORF">CSUI_009464</name>
</gene>
<organism evidence="2 3">
    <name type="scientific">Cystoisospora suis</name>
    <dbReference type="NCBI Taxonomy" id="483139"/>
    <lineage>
        <taxon>Eukaryota</taxon>
        <taxon>Sar</taxon>
        <taxon>Alveolata</taxon>
        <taxon>Apicomplexa</taxon>
        <taxon>Conoidasida</taxon>
        <taxon>Coccidia</taxon>
        <taxon>Eucoccidiorida</taxon>
        <taxon>Eimeriorina</taxon>
        <taxon>Sarcocystidae</taxon>
        <taxon>Cystoisospora</taxon>
    </lineage>
</organism>
<feature type="compositionally biased region" description="Basic and acidic residues" evidence="1">
    <location>
        <begin position="238"/>
        <end position="252"/>
    </location>
</feature>
<dbReference type="RefSeq" id="XP_067918445.1">
    <property type="nucleotide sequence ID" value="XM_068069580.1"/>
</dbReference>
<dbReference type="Proteomes" id="UP000221165">
    <property type="component" value="Unassembled WGS sequence"/>
</dbReference>
<feature type="compositionally biased region" description="Basic and acidic residues" evidence="1">
    <location>
        <begin position="200"/>
        <end position="212"/>
    </location>
</feature>
<feature type="compositionally biased region" description="Basic and acidic residues" evidence="1">
    <location>
        <begin position="133"/>
        <end position="142"/>
    </location>
</feature>
<feature type="region of interest" description="Disordered" evidence="1">
    <location>
        <begin position="354"/>
        <end position="412"/>
    </location>
</feature>
<accession>A0A2C6K3D3</accession>
<evidence type="ECO:0000313" key="3">
    <source>
        <dbReference type="Proteomes" id="UP000221165"/>
    </source>
</evidence>
<evidence type="ECO:0000256" key="1">
    <source>
        <dbReference type="SAM" id="MobiDB-lite"/>
    </source>
</evidence>
<keyword evidence="3" id="KW-1185">Reference proteome</keyword>
<dbReference type="AlphaFoldDB" id="A0A2C6K3D3"/>
<reference evidence="2 3" key="1">
    <citation type="journal article" date="2017" name="Int. J. Parasitol.">
        <title>The genome of the protozoan parasite Cystoisospora suis and a reverse vaccinology approach to identify vaccine candidates.</title>
        <authorList>
            <person name="Palmieri N."/>
            <person name="Shrestha A."/>
            <person name="Ruttkowski B."/>
            <person name="Beck T."/>
            <person name="Vogl C."/>
            <person name="Tomley F."/>
            <person name="Blake D.P."/>
            <person name="Joachim A."/>
        </authorList>
    </citation>
    <scope>NUCLEOTIDE SEQUENCE [LARGE SCALE GENOMIC DNA]</scope>
    <source>
        <strain evidence="2 3">Wien I</strain>
    </source>
</reference>
<evidence type="ECO:0000313" key="2">
    <source>
        <dbReference type="EMBL" id="PHJ16720.1"/>
    </source>
</evidence>
<feature type="compositionally biased region" description="Basic and acidic residues" evidence="1">
    <location>
        <begin position="38"/>
        <end position="55"/>
    </location>
</feature>
<feature type="compositionally biased region" description="Acidic residues" evidence="1">
    <location>
        <begin position="253"/>
        <end position="267"/>
    </location>
</feature>
<feature type="compositionally biased region" description="Basic and acidic residues" evidence="1">
    <location>
        <begin position="354"/>
        <end position="368"/>
    </location>
</feature>
<feature type="compositionally biased region" description="Low complexity" evidence="1">
    <location>
        <begin position="68"/>
        <end position="86"/>
    </location>
</feature>
<dbReference type="EMBL" id="MIGC01005642">
    <property type="protein sequence ID" value="PHJ16720.1"/>
    <property type="molecule type" value="Genomic_DNA"/>
</dbReference>
<comment type="caution">
    <text evidence="2">The sequence shown here is derived from an EMBL/GenBank/DDBJ whole genome shotgun (WGS) entry which is preliminary data.</text>
</comment>
<feature type="compositionally biased region" description="Gly residues" evidence="1">
    <location>
        <begin position="28"/>
        <end position="37"/>
    </location>
</feature>